<dbReference type="SMART" id="SM00267">
    <property type="entry name" value="GGDEF"/>
    <property type="match status" value="1"/>
</dbReference>
<reference evidence="5" key="1">
    <citation type="submission" date="2021-11" db="EMBL/GenBank/DDBJ databases">
        <title>Vibrio ZSDE26 sp. nov. and Vibrio ZSDZ34 sp. nov., isolated from coastal seawater in Qingdao.</title>
        <authorList>
            <person name="Zhang P."/>
        </authorList>
    </citation>
    <scope>NUCLEOTIDE SEQUENCE</scope>
    <source>
        <strain evidence="5">ZSDE26</strain>
    </source>
</reference>
<evidence type="ECO:0000259" key="4">
    <source>
        <dbReference type="PROSITE" id="PS50887"/>
    </source>
</evidence>
<evidence type="ECO:0000313" key="5">
    <source>
        <dbReference type="EMBL" id="MCK6262942.1"/>
    </source>
</evidence>
<accession>A0A9X2BIZ2</accession>
<dbReference type="InterPro" id="IPR021800">
    <property type="entry name" value="DUF3369"/>
</dbReference>
<dbReference type="SUPFAM" id="SSF55073">
    <property type="entry name" value="Nucleotide cyclase"/>
    <property type="match status" value="1"/>
</dbReference>
<dbReference type="Pfam" id="PF00563">
    <property type="entry name" value="EAL"/>
    <property type="match status" value="1"/>
</dbReference>
<dbReference type="PANTHER" id="PTHR33121:SF70">
    <property type="entry name" value="SIGNALING PROTEIN YKOW"/>
    <property type="match status" value="1"/>
</dbReference>
<dbReference type="EMBL" id="JAJHVV010000003">
    <property type="protein sequence ID" value="MCK6262942.1"/>
    <property type="molecule type" value="Genomic_DNA"/>
</dbReference>
<protein>
    <submittedName>
        <fullName evidence="5">EAL domain-containing protein</fullName>
    </submittedName>
</protein>
<dbReference type="PROSITE" id="PS50883">
    <property type="entry name" value="EAL"/>
    <property type="match status" value="1"/>
</dbReference>
<name>A0A9X2BIZ2_9VIBR</name>
<dbReference type="CDD" id="cd01949">
    <property type="entry name" value="GGDEF"/>
    <property type="match status" value="1"/>
</dbReference>
<dbReference type="InterPro" id="IPR001633">
    <property type="entry name" value="EAL_dom"/>
</dbReference>
<dbReference type="CDD" id="cd01948">
    <property type="entry name" value="EAL"/>
    <property type="match status" value="1"/>
</dbReference>
<feature type="domain" description="GGDEF" evidence="4">
    <location>
        <begin position="349"/>
        <end position="475"/>
    </location>
</feature>
<dbReference type="AlphaFoldDB" id="A0A9X2BIZ2"/>
<feature type="domain" description="Response regulatory" evidence="2">
    <location>
        <begin position="32"/>
        <end position="156"/>
    </location>
</feature>
<dbReference type="RefSeq" id="WP_248008050.1">
    <property type="nucleotide sequence ID" value="NZ_JAJHVV010000003.1"/>
</dbReference>
<dbReference type="NCBIfam" id="TIGR00254">
    <property type="entry name" value="GGDEF"/>
    <property type="match status" value="1"/>
</dbReference>
<dbReference type="InterPro" id="IPR035919">
    <property type="entry name" value="EAL_sf"/>
</dbReference>
<sequence>MSTENSPNDELLMVIDDTSDSIPQRSRTLCWRILIVDDDKDVHIATELTLNDLSIEGRPLEILHAYSAKEAESVLQQEHDVSVILLDVVMETEDAGLQLVNTIRNKLNLSSIRIVLRTGQPGYAPELETIQKYDINDYRTKSELTRIRLFTILTSAIRAYRQIQQQQTMRQGLESVVKASTELAHIHGMRLFAEGAVKQISALIQTEPDGLICAQEGILDDNNGAQVIAASGRYRDLVQSPIDNIQFEDIKQRLTACLKEKRSLFDDAITLYFSTEQGRGLAAYLDTDQPLEATDRHLLEVFCANISVGFDNVLLYNRLEEQAYIDPLLNVPNLNYLLKYLCSPRTDEKSSTLALIDLDDFSSINDSFGHAFGDCVLKEVIERLTEQFPRCFLARVSSDVFALIGLESEVSSSQIIETFKDDFTIGVQPFKLSASIGLVKLVERTEELTGLFKDAQVALKQAKVHKRGGAITFSQDMGECARDRMQLLTQLRVSLTQNALFMMYQPKYHLSSGKITGMEALLRWRNDDGDLVPPDRFIPLAEQSGMMLTIGAFVIQRSCEQLKQLNDAGYNDICMAINISPVQLEDSGFASLLEYSLKSTGIEPKQLELEITETMAANNLDYICNVLDKVRALGCKVAIDDFGTGFSSLSVLHKLPATRLKIDRAFVDAMEDDDSIAKMIVNLGQTLGLEVTAEGIETQSQLAKLRAFGCEEGQGWLFAKAMNLDDFQALLEQDKQK</sequence>
<keyword evidence="6" id="KW-1185">Reference proteome</keyword>
<dbReference type="SMART" id="SM00052">
    <property type="entry name" value="EAL"/>
    <property type="match status" value="1"/>
</dbReference>
<dbReference type="SMART" id="SM00448">
    <property type="entry name" value="REC"/>
    <property type="match status" value="1"/>
</dbReference>
<dbReference type="Pfam" id="PF00072">
    <property type="entry name" value="Response_reg"/>
    <property type="match status" value="1"/>
</dbReference>
<dbReference type="SUPFAM" id="SSF141868">
    <property type="entry name" value="EAL domain-like"/>
    <property type="match status" value="1"/>
</dbReference>
<dbReference type="InterPro" id="IPR050706">
    <property type="entry name" value="Cyclic-di-GMP_PDE-like"/>
</dbReference>
<dbReference type="SUPFAM" id="SSF52172">
    <property type="entry name" value="CheY-like"/>
    <property type="match status" value="1"/>
</dbReference>
<dbReference type="PROSITE" id="PS50110">
    <property type="entry name" value="RESPONSE_REGULATORY"/>
    <property type="match status" value="1"/>
</dbReference>
<evidence type="ECO:0000259" key="3">
    <source>
        <dbReference type="PROSITE" id="PS50883"/>
    </source>
</evidence>
<dbReference type="PROSITE" id="PS50887">
    <property type="entry name" value="GGDEF"/>
    <property type="match status" value="1"/>
</dbReference>
<dbReference type="InterPro" id="IPR011006">
    <property type="entry name" value="CheY-like_superfamily"/>
</dbReference>
<dbReference type="Pfam" id="PF00990">
    <property type="entry name" value="GGDEF"/>
    <property type="match status" value="1"/>
</dbReference>
<dbReference type="GO" id="GO:0071111">
    <property type="term" value="F:cyclic-guanylate-specific phosphodiesterase activity"/>
    <property type="evidence" value="ECO:0007669"/>
    <property type="project" value="InterPro"/>
</dbReference>
<evidence type="ECO:0000313" key="6">
    <source>
        <dbReference type="Proteomes" id="UP001139559"/>
    </source>
</evidence>
<dbReference type="Gene3D" id="3.20.20.450">
    <property type="entry name" value="EAL domain"/>
    <property type="match status" value="1"/>
</dbReference>
<dbReference type="GO" id="GO:0000160">
    <property type="term" value="P:phosphorelay signal transduction system"/>
    <property type="evidence" value="ECO:0007669"/>
    <property type="project" value="InterPro"/>
</dbReference>
<feature type="modified residue" description="4-aspartylphosphate" evidence="1">
    <location>
        <position position="87"/>
    </location>
</feature>
<feature type="domain" description="EAL" evidence="3">
    <location>
        <begin position="484"/>
        <end position="735"/>
    </location>
</feature>
<dbReference type="InterPro" id="IPR001789">
    <property type="entry name" value="Sig_transdc_resp-reg_receiver"/>
</dbReference>
<proteinExistence type="predicted"/>
<evidence type="ECO:0000259" key="2">
    <source>
        <dbReference type="PROSITE" id="PS50110"/>
    </source>
</evidence>
<dbReference type="Pfam" id="PF11849">
    <property type="entry name" value="DUF3369"/>
    <property type="match status" value="1"/>
</dbReference>
<dbReference type="Proteomes" id="UP001139559">
    <property type="component" value="Unassembled WGS sequence"/>
</dbReference>
<dbReference type="InterPro" id="IPR000160">
    <property type="entry name" value="GGDEF_dom"/>
</dbReference>
<dbReference type="PANTHER" id="PTHR33121">
    <property type="entry name" value="CYCLIC DI-GMP PHOSPHODIESTERASE PDEF"/>
    <property type="match status" value="1"/>
</dbReference>
<dbReference type="Gene3D" id="3.40.50.2300">
    <property type="match status" value="1"/>
</dbReference>
<evidence type="ECO:0000256" key="1">
    <source>
        <dbReference type="PROSITE-ProRule" id="PRU00169"/>
    </source>
</evidence>
<keyword evidence="1" id="KW-0597">Phosphoprotein</keyword>
<organism evidence="5 6">
    <name type="scientific">Vibrio amylolyticus</name>
    <dbReference type="NCBI Taxonomy" id="2847292"/>
    <lineage>
        <taxon>Bacteria</taxon>
        <taxon>Pseudomonadati</taxon>
        <taxon>Pseudomonadota</taxon>
        <taxon>Gammaproteobacteria</taxon>
        <taxon>Vibrionales</taxon>
        <taxon>Vibrionaceae</taxon>
        <taxon>Vibrio</taxon>
    </lineage>
</organism>
<dbReference type="InterPro" id="IPR029787">
    <property type="entry name" value="Nucleotide_cyclase"/>
</dbReference>
<dbReference type="InterPro" id="IPR043128">
    <property type="entry name" value="Rev_trsase/Diguanyl_cyclase"/>
</dbReference>
<comment type="caution">
    <text evidence="5">The sequence shown here is derived from an EMBL/GenBank/DDBJ whole genome shotgun (WGS) entry which is preliminary data.</text>
</comment>
<dbReference type="Gene3D" id="3.30.70.270">
    <property type="match status" value="1"/>
</dbReference>
<gene>
    <name evidence="5" type="ORF">KP803_06575</name>
</gene>